<keyword evidence="4" id="KW-1003">Cell membrane</keyword>
<comment type="subcellular location">
    <subcellularLocation>
        <location evidence="1">Cell membrane</location>
        <topology evidence="1">Multi-pass membrane protein</topology>
    </subcellularLocation>
</comment>
<dbReference type="PANTHER" id="PTHR43302:SF5">
    <property type="entry name" value="TRANSPORTER ARSB-RELATED"/>
    <property type="match status" value="1"/>
</dbReference>
<dbReference type="AlphaFoldDB" id="A0A650CJ48"/>
<evidence type="ECO:0000313" key="10">
    <source>
        <dbReference type="EMBL" id="QGR17884.1"/>
    </source>
</evidence>
<dbReference type="Pfam" id="PF03600">
    <property type="entry name" value="CitMHS"/>
    <property type="match status" value="1"/>
</dbReference>
<feature type="transmembrane region" description="Helical" evidence="8">
    <location>
        <begin position="307"/>
        <end position="329"/>
    </location>
</feature>
<evidence type="ECO:0000256" key="8">
    <source>
        <dbReference type="SAM" id="Phobius"/>
    </source>
</evidence>
<evidence type="ECO:0000256" key="2">
    <source>
        <dbReference type="ARBA" id="ARBA00009843"/>
    </source>
</evidence>
<evidence type="ECO:0000313" key="11">
    <source>
        <dbReference type="Proteomes" id="UP000427373"/>
    </source>
</evidence>
<dbReference type="KEGG" id="soh:D1869_12395"/>
<proteinExistence type="inferred from homology"/>
<feature type="domain" description="Citrate transporter-like" evidence="9">
    <location>
        <begin position="22"/>
        <end position="347"/>
    </location>
</feature>
<feature type="transmembrane region" description="Helical" evidence="8">
    <location>
        <begin position="217"/>
        <end position="235"/>
    </location>
</feature>
<keyword evidence="6 8" id="KW-1133">Transmembrane helix</keyword>
<dbReference type="GeneID" id="42802057"/>
<keyword evidence="11" id="KW-1185">Reference proteome</keyword>
<evidence type="ECO:0000256" key="7">
    <source>
        <dbReference type="ARBA" id="ARBA00023136"/>
    </source>
</evidence>
<protein>
    <submittedName>
        <fullName evidence="10">Anion transporter</fullName>
    </submittedName>
</protein>
<dbReference type="PANTHER" id="PTHR43302">
    <property type="entry name" value="TRANSPORTER ARSB-RELATED"/>
    <property type="match status" value="1"/>
</dbReference>
<gene>
    <name evidence="10" type="ORF">D1869_12395</name>
</gene>
<dbReference type="InterPro" id="IPR004680">
    <property type="entry name" value="Cit_transptr-like_dom"/>
</dbReference>
<evidence type="ECO:0000256" key="6">
    <source>
        <dbReference type="ARBA" id="ARBA00022989"/>
    </source>
</evidence>
<feature type="transmembrane region" description="Helical" evidence="8">
    <location>
        <begin position="341"/>
        <end position="367"/>
    </location>
</feature>
<keyword evidence="7 8" id="KW-0472">Membrane</keyword>
<feature type="transmembrane region" description="Helical" evidence="8">
    <location>
        <begin position="93"/>
        <end position="113"/>
    </location>
</feature>
<dbReference type="InterPro" id="IPR000802">
    <property type="entry name" value="Arsenical_pump_ArsB"/>
</dbReference>
<dbReference type="PRINTS" id="PR00758">
    <property type="entry name" value="ARSENICPUMP"/>
</dbReference>
<keyword evidence="3" id="KW-0813">Transport</keyword>
<dbReference type="GO" id="GO:0015105">
    <property type="term" value="F:arsenite transmembrane transporter activity"/>
    <property type="evidence" value="ECO:0007669"/>
    <property type="project" value="InterPro"/>
</dbReference>
<sequence>MYLVALIIAIIVYGMIAFRGLTKIPPWTSMFFGGVLMIIFGVIDVNQALESINLDVILFLITLFIFSSSLEVSGFLRYLAYLIINKYKESKKIMFYILLYSGFLSNLVTNDGVSASWTPVILEVSRYMNVDEMPYLYSLAFGVTIGSVMMPTGNPQNLLIALEGNLKEPFVSFLEFLAIPTILNLFLSYYVMLLLFKNRLESVKIDDIKIDVKINKRLAYSSLLLLFITVILFFILSFIRIDILLASLTTSSILLLINRERREIMSKIDWSTILFFVGLFIFTEGLYKGGIIELIYQILPPPTNVLLIMISSILLSQILSNVPLVAIYIPEMIHLGATSTIDWIALAAGSTIAGNFTLIGAASNVIISEASESRGGKSFSFFEFMKYSIPVLVVNFAILYIFISLVGII</sequence>
<dbReference type="OrthoDB" id="86089at2157"/>
<keyword evidence="5 8" id="KW-0812">Transmembrane</keyword>
<comment type="similarity">
    <text evidence="2">Belongs to the CitM (TC 2.A.11) transporter family.</text>
</comment>
<dbReference type="Proteomes" id="UP000427373">
    <property type="component" value="Chromosome"/>
</dbReference>
<feature type="transmembrane region" description="Helical" evidence="8">
    <location>
        <begin position="241"/>
        <end position="258"/>
    </location>
</feature>
<organism evidence="10 11">
    <name type="scientific">Sulfurisphaera ohwakuensis</name>
    <dbReference type="NCBI Taxonomy" id="69656"/>
    <lineage>
        <taxon>Archaea</taxon>
        <taxon>Thermoproteota</taxon>
        <taxon>Thermoprotei</taxon>
        <taxon>Sulfolobales</taxon>
        <taxon>Sulfolobaceae</taxon>
        <taxon>Sulfurisphaera</taxon>
    </lineage>
</organism>
<feature type="transmembrane region" description="Helical" evidence="8">
    <location>
        <begin position="24"/>
        <end position="45"/>
    </location>
</feature>
<dbReference type="EMBL" id="CP045484">
    <property type="protein sequence ID" value="QGR17884.1"/>
    <property type="molecule type" value="Genomic_DNA"/>
</dbReference>
<feature type="transmembrane region" description="Helical" evidence="8">
    <location>
        <begin position="134"/>
        <end position="153"/>
    </location>
</feature>
<evidence type="ECO:0000256" key="4">
    <source>
        <dbReference type="ARBA" id="ARBA00022475"/>
    </source>
</evidence>
<evidence type="ECO:0000256" key="1">
    <source>
        <dbReference type="ARBA" id="ARBA00004651"/>
    </source>
</evidence>
<evidence type="ECO:0000256" key="3">
    <source>
        <dbReference type="ARBA" id="ARBA00022448"/>
    </source>
</evidence>
<dbReference type="CDD" id="cd01117">
    <property type="entry name" value="YbiR_permease"/>
    <property type="match status" value="1"/>
</dbReference>
<evidence type="ECO:0000256" key="5">
    <source>
        <dbReference type="ARBA" id="ARBA00022692"/>
    </source>
</evidence>
<feature type="transmembrane region" description="Helical" evidence="8">
    <location>
        <begin position="57"/>
        <end position="81"/>
    </location>
</feature>
<feature type="transmembrane region" description="Helical" evidence="8">
    <location>
        <begin position="173"/>
        <end position="196"/>
    </location>
</feature>
<dbReference type="RefSeq" id="WP_156015352.1">
    <property type="nucleotide sequence ID" value="NZ_CP045484.1"/>
</dbReference>
<reference evidence="10 11" key="1">
    <citation type="submission" date="2019-10" db="EMBL/GenBank/DDBJ databases">
        <title>Genome Sequences from Six Type Strain Members of the Archaeal Family Sulfolobaceae: Acidianus ambivalens, Acidianus infernus, Metallosphaera prunae, Stygiolobus azoricus, Sulfolobus metallicus, and Sulfurisphaera ohwakuensis.</title>
        <authorList>
            <person name="Counts J.A."/>
            <person name="Kelly R.M."/>
        </authorList>
    </citation>
    <scope>NUCLEOTIDE SEQUENCE [LARGE SCALE GENOMIC DNA]</scope>
    <source>
        <strain evidence="10 11">TA-1</strain>
    </source>
</reference>
<evidence type="ECO:0000259" key="9">
    <source>
        <dbReference type="Pfam" id="PF03600"/>
    </source>
</evidence>
<accession>A0A650CJ48</accession>
<feature type="transmembrane region" description="Helical" evidence="8">
    <location>
        <begin position="270"/>
        <end position="287"/>
    </location>
</feature>
<dbReference type="GO" id="GO:0005886">
    <property type="term" value="C:plasma membrane"/>
    <property type="evidence" value="ECO:0007669"/>
    <property type="project" value="UniProtKB-SubCell"/>
</dbReference>
<name>A0A650CJ48_SULOH</name>
<feature type="transmembrane region" description="Helical" evidence="8">
    <location>
        <begin position="387"/>
        <end position="408"/>
    </location>
</feature>